<dbReference type="SUPFAM" id="SSF143744">
    <property type="entry name" value="GlcG-like"/>
    <property type="match status" value="1"/>
</dbReference>
<dbReference type="PANTHER" id="PTHR28255">
    <property type="match status" value="1"/>
</dbReference>
<proteinExistence type="predicted"/>
<dbReference type="PANTHER" id="PTHR28255:SF1">
    <property type="entry name" value="UPF0303 PROTEIN YBR137W"/>
    <property type="match status" value="1"/>
</dbReference>
<name>A0A9P5YHU2_9AGAR</name>
<dbReference type="PIRSF" id="PIRSF008757">
    <property type="entry name" value="UCP008757"/>
    <property type="match status" value="1"/>
</dbReference>
<dbReference type="GO" id="GO:0072380">
    <property type="term" value="C:TRC complex"/>
    <property type="evidence" value="ECO:0007669"/>
    <property type="project" value="TreeGrafter"/>
</dbReference>
<accession>A0A9P5YHU2</accession>
<dbReference type="OrthoDB" id="2209940at2759"/>
<gene>
    <name evidence="1" type="ORF">BDZ94DRAFT_1242629</name>
</gene>
<keyword evidence="2" id="KW-1185">Reference proteome</keyword>
<dbReference type="GO" id="GO:0006620">
    <property type="term" value="P:post-translational protein targeting to endoplasmic reticulum membrane"/>
    <property type="evidence" value="ECO:0007669"/>
    <property type="project" value="TreeGrafter"/>
</dbReference>
<dbReference type="EMBL" id="MU150229">
    <property type="protein sequence ID" value="KAF9469534.1"/>
    <property type="molecule type" value="Genomic_DNA"/>
</dbReference>
<organism evidence="1 2">
    <name type="scientific">Collybia nuda</name>
    <dbReference type="NCBI Taxonomy" id="64659"/>
    <lineage>
        <taxon>Eukaryota</taxon>
        <taxon>Fungi</taxon>
        <taxon>Dikarya</taxon>
        <taxon>Basidiomycota</taxon>
        <taxon>Agaricomycotina</taxon>
        <taxon>Agaricomycetes</taxon>
        <taxon>Agaricomycetidae</taxon>
        <taxon>Agaricales</taxon>
        <taxon>Tricholomatineae</taxon>
        <taxon>Clitocybaceae</taxon>
        <taxon>Collybia</taxon>
    </lineage>
</organism>
<dbReference type="Pfam" id="PF03928">
    <property type="entry name" value="HbpS-like"/>
    <property type="match status" value="1"/>
</dbReference>
<dbReference type="InterPro" id="IPR038084">
    <property type="entry name" value="PduO/GlcC-like_sf"/>
</dbReference>
<reference evidence="1" key="1">
    <citation type="submission" date="2020-11" db="EMBL/GenBank/DDBJ databases">
        <authorList>
            <consortium name="DOE Joint Genome Institute"/>
            <person name="Ahrendt S."/>
            <person name="Riley R."/>
            <person name="Andreopoulos W."/>
            <person name="Labutti K."/>
            <person name="Pangilinan J."/>
            <person name="Ruiz-Duenas F.J."/>
            <person name="Barrasa J.M."/>
            <person name="Sanchez-Garcia M."/>
            <person name="Camarero S."/>
            <person name="Miyauchi S."/>
            <person name="Serrano A."/>
            <person name="Linde D."/>
            <person name="Babiker R."/>
            <person name="Drula E."/>
            <person name="Ayuso-Fernandez I."/>
            <person name="Pacheco R."/>
            <person name="Padilla G."/>
            <person name="Ferreira P."/>
            <person name="Barriuso J."/>
            <person name="Kellner H."/>
            <person name="Castanera R."/>
            <person name="Alfaro M."/>
            <person name="Ramirez L."/>
            <person name="Pisabarro A.G."/>
            <person name="Kuo A."/>
            <person name="Tritt A."/>
            <person name="Lipzen A."/>
            <person name="He G."/>
            <person name="Yan M."/>
            <person name="Ng V."/>
            <person name="Cullen D."/>
            <person name="Martin F."/>
            <person name="Rosso M.-N."/>
            <person name="Henrissat B."/>
            <person name="Hibbett D."/>
            <person name="Martinez A.T."/>
            <person name="Grigoriev I.V."/>
        </authorList>
    </citation>
    <scope>NUCLEOTIDE SEQUENCE</scope>
    <source>
        <strain evidence="1">CBS 247.69</strain>
    </source>
</reference>
<evidence type="ECO:0000313" key="2">
    <source>
        <dbReference type="Proteomes" id="UP000807353"/>
    </source>
</evidence>
<dbReference type="AlphaFoldDB" id="A0A9P5YHU2"/>
<comment type="caution">
    <text evidence="1">The sequence shown here is derived from an EMBL/GenBank/DDBJ whole genome shotgun (WGS) entry which is preliminary data.</text>
</comment>
<protein>
    <submittedName>
        <fullName evidence="1">Uncharacterized protein</fullName>
    </submittedName>
</protein>
<dbReference type="Proteomes" id="UP000807353">
    <property type="component" value="Unassembled WGS sequence"/>
</dbReference>
<dbReference type="Gene3D" id="3.30.450.150">
    <property type="entry name" value="Haem-degrading domain"/>
    <property type="match status" value="1"/>
</dbReference>
<dbReference type="InterPro" id="IPR005624">
    <property type="entry name" value="PduO/GlcC-like"/>
</dbReference>
<dbReference type="InterPro" id="IPR010371">
    <property type="entry name" value="YBR137W-like"/>
</dbReference>
<evidence type="ECO:0000313" key="1">
    <source>
        <dbReference type="EMBL" id="KAF9469534.1"/>
    </source>
</evidence>
<sequence>MTFRPITLPPKDLDSLTKIQSSLVLPRFNSDDAWTIGNRLRSRLVEHSTPAVISILLASTPVPRVLFHTTTRPGTNPDNDIWVARKARTAFRFGVSSYYMGRKFSMNDTEFATKYGIGPEEVSGYAIHGGAVPIRVKDVEGVVAVIVVSGLSQEEDHGVIVEILEQYSKGQDS</sequence>